<keyword evidence="3" id="KW-1185">Reference proteome</keyword>
<reference evidence="3" key="1">
    <citation type="submission" date="2024-04" db="EMBL/GenBank/DDBJ databases">
        <title>Salinicola lusitanus LLJ914,a marine bacterium isolated from the Okinawa Trough.</title>
        <authorList>
            <person name="Li J."/>
        </authorList>
    </citation>
    <scope>NUCLEOTIDE SEQUENCE [LARGE SCALE GENOMIC DNA]</scope>
</reference>
<feature type="region of interest" description="Disordered" evidence="1">
    <location>
        <begin position="54"/>
        <end position="92"/>
    </location>
</feature>
<dbReference type="EMBL" id="JBBPFD010000006">
    <property type="protein sequence ID" value="KAK7921938.1"/>
    <property type="molecule type" value="Genomic_DNA"/>
</dbReference>
<evidence type="ECO:0000313" key="3">
    <source>
        <dbReference type="Proteomes" id="UP001460270"/>
    </source>
</evidence>
<feature type="compositionally biased region" description="Low complexity" evidence="1">
    <location>
        <begin position="104"/>
        <end position="113"/>
    </location>
</feature>
<sequence>MLRKPHLSRDPCSRANPVLSLGSYSHARISVAATREETTKPHLAIAPSLVPILRRSQSNGNAPKTVSRARPPCSGSFSGPHPAATQPDNSSRFSARYLQSRILAASQPSSQPQFSHNLSRDLPARIC</sequence>
<evidence type="ECO:0000256" key="1">
    <source>
        <dbReference type="SAM" id="MobiDB-lite"/>
    </source>
</evidence>
<evidence type="ECO:0000313" key="2">
    <source>
        <dbReference type="EMBL" id="KAK7921938.1"/>
    </source>
</evidence>
<proteinExistence type="predicted"/>
<comment type="caution">
    <text evidence="2">The sequence shown here is derived from an EMBL/GenBank/DDBJ whole genome shotgun (WGS) entry which is preliminary data.</text>
</comment>
<organism evidence="2 3">
    <name type="scientific">Mugilogobius chulae</name>
    <name type="common">yellowstripe goby</name>
    <dbReference type="NCBI Taxonomy" id="88201"/>
    <lineage>
        <taxon>Eukaryota</taxon>
        <taxon>Metazoa</taxon>
        <taxon>Chordata</taxon>
        <taxon>Craniata</taxon>
        <taxon>Vertebrata</taxon>
        <taxon>Euteleostomi</taxon>
        <taxon>Actinopterygii</taxon>
        <taxon>Neopterygii</taxon>
        <taxon>Teleostei</taxon>
        <taxon>Neoteleostei</taxon>
        <taxon>Acanthomorphata</taxon>
        <taxon>Gobiaria</taxon>
        <taxon>Gobiiformes</taxon>
        <taxon>Gobioidei</taxon>
        <taxon>Gobiidae</taxon>
        <taxon>Gobionellinae</taxon>
        <taxon>Mugilogobius</taxon>
    </lineage>
</organism>
<feature type="compositionally biased region" description="Polar residues" evidence="1">
    <location>
        <begin position="55"/>
        <end position="64"/>
    </location>
</feature>
<gene>
    <name evidence="2" type="ORF">WMY93_008840</name>
</gene>
<name>A0AAW0PDC0_9GOBI</name>
<dbReference type="Proteomes" id="UP001460270">
    <property type="component" value="Unassembled WGS sequence"/>
</dbReference>
<feature type="region of interest" description="Disordered" evidence="1">
    <location>
        <begin position="104"/>
        <end position="127"/>
    </location>
</feature>
<dbReference type="AlphaFoldDB" id="A0AAW0PDC0"/>
<protein>
    <submittedName>
        <fullName evidence="2">Uncharacterized protein</fullName>
    </submittedName>
</protein>
<accession>A0AAW0PDC0</accession>
<feature type="compositionally biased region" description="Basic and acidic residues" evidence="1">
    <location>
        <begin position="118"/>
        <end position="127"/>
    </location>
</feature>